<dbReference type="Pfam" id="PF01966">
    <property type="entry name" value="HD"/>
    <property type="match status" value="1"/>
</dbReference>
<dbReference type="PANTHER" id="PTHR11373:SF4">
    <property type="entry name" value="DEOXYNUCLEOSIDE TRIPHOSPHATE TRIPHOSPHOHYDROLASE SAMHD1"/>
    <property type="match status" value="1"/>
</dbReference>
<proteinExistence type="predicted"/>
<dbReference type="EC" id="3.1.4.17" evidence="2"/>
<feature type="non-terminal residue" evidence="2">
    <location>
        <position position="185"/>
    </location>
</feature>
<feature type="domain" description="HD/PDEase" evidence="1">
    <location>
        <begin position="67"/>
        <end position="168"/>
    </location>
</feature>
<accession>T0YUW9</accession>
<dbReference type="AlphaFoldDB" id="T0YUW9"/>
<dbReference type="PANTHER" id="PTHR11373">
    <property type="entry name" value="DEOXYNUCLEOSIDE TRIPHOSPHATE TRIPHOSPHOHYDROLASE"/>
    <property type="match status" value="1"/>
</dbReference>
<dbReference type="SMART" id="SM00471">
    <property type="entry name" value="HDc"/>
    <property type="match status" value="1"/>
</dbReference>
<evidence type="ECO:0000259" key="1">
    <source>
        <dbReference type="SMART" id="SM00471"/>
    </source>
</evidence>
<keyword evidence="2" id="KW-0378">Hydrolase</keyword>
<dbReference type="GO" id="GO:0004114">
    <property type="term" value="F:3',5'-cyclic-nucleotide phosphodiesterase activity"/>
    <property type="evidence" value="ECO:0007669"/>
    <property type="project" value="UniProtKB-EC"/>
</dbReference>
<dbReference type="InterPro" id="IPR006674">
    <property type="entry name" value="HD_domain"/>
</dbReference>
<dbReference type="Gene3D" id="1.10.3210.10">
    <property type="entry name" value="Hypothetical protein af1432"/>
    <property type="match status" value="1"/>
</dbReference>
<dbReference type="CDD" id="cd00077">
    <property type="entry name" value="HDc"/>
    <property type="match status" value="1"/>
</dbReference>
<organism evidence="2">
    <name type="scientific">mine drainage metagenome</name>
    <dbReference type="NCBI Taxonomy" id="410659"/>
    <lineage>
        <taxon>unclassified sequences</taxon>
        <taxon>metagenomes</taxon>
        <taxon>ecological metagenomes</taxon>
    </lineage>
</organism>
<protein>
    <submittedName>
        <fullName evidence="2">Metal-dependent phosphohydrolase, HD region domain protein</fullName>
        <ecNumber evidence="2">3.1.4.17</ecNumber>
    </submittedName>
</protein>
<dbReference type="GO" id="GO:0006203">
    <property type="term" value="P:dGTP catabolic process"/>
    <property type="evidence" value="ECO:0007669"/>
    <property type="project" value="TreeGrafter"/>
</dbReference>
<dbReference type="SUPFAM" id="SSF109604">
    <property type="entry name" value="HD-domain/PDEase-like"/>
    <property type="match status" value="1"/>
</dbReference>
<dbReference type="InterPro" id="IPR050135">
    <property type="entry name" value="dGTPase-like"/>
</dbReference>
<dbReference type="EMBL" id="AUZX01013082">
    <property type="protein sequence ID" value="EQD36813.1"/>
    <property type="molecule type" value="Genomic_DNA"/>
</dbReference>
<sequence>MRPGGSGPERVFEAVNLLADPIYEYCSITKQLPDGASSEQALLDHPWLQRQRRIHQLQSAWWVFHTAEHSRFQHAVGAMHLTGLFTDHLYSSLRESFPRLPSQPLVVETMRIAGLLHDVGHGPFGHFFDTQVLAPYGIDHESIGRELVMGPLADLIGSLRRSPGGAFEPGEAVDPRWVAFVMAPA</sequence>
<name>T0YUW9_9ZZZZ</name>
<dbReference type="InterPro" id="IPR003607">
    <property type="entry name" value="HD/PDEase_dom"/>
</dbReference>
<dbReference type="GO" id="GO:0008832">
    <property type="term" value="F:dGTPase activity"/>
    <property type="evidence" value="ECO:0007669"/>
    <property type="project" value="TreeGrafter"/>
</dbReference>
<gene>
    <name evidence="2" type="ORF">B1A_17774</name>
</gene>
<reference evidence="2" key="1">
    <citation type="submission" date="2013-08" db="EMBL/GenBank/DDBJ databases">
        <authorList>
            <person name="Mendez C."/>
            <person name="Richter M."/>
            <person name="Ferrer M."/>
            <person name="Sanchez J."/>
        </authorList>
    </citation>
    <scope>NUCLEOTIDE SEQUENCE</scope>
</reference>
<evidence type="ECO:0000313" key="2">
    <source>
        <dbReference type="EMBL" id="EQD36813.1"/>
    </source>
</evidence>
<reference evidence="2" key="2">
    <citation type="journal article" date="2014" name="ISME J.">
        <title>Microbial stratification in low pH oxic and suboxic macroscopic growths along an acid mine drainage.</title>
        <authorList>
            <person name="Mendez-Garcia C."/>
            <person name="Mesa V."/>
            <person name="Sprenger R.R."/>
            <person name="Richter M."/>
            <person name="Diez M.S."/>
            <person name="Solano J."/>
            <person name="Bargiela R."/>
            <person name="Golyshina O.V."/>
            <person name="Manteca A."/>
            <person name="Ramos J.L."/>
            <person name="Gallego J.R."/>
            <person name="Llorente I."/>
            <person name="Martins Dos Santos V.A."/>
            <person name="Jensen O.N."/>
            <person name="Pelaez A.I."/>
            <person name="Sanchez J."/>
            <person name="Ferrer M."/>
        </authorList>
    </citation>
    <scope>NUCLEOTIDE SEQUENCE</scope>
</reference>
<comment type="caution">
    <text evidence="2">The sequence shown here is derived from an EMBL/GenBank/DDBJ whole genome shotgun (WGS) entry which is preliminary data.</text>
</comment>